<organism evidence="2 3">
    <name type="scientific">Liquidambar formosana</name>
    <name type="common">Formosan gum</name>
    <dbReference type="NCBI Taxonomy" id="63359"/>
    <lineage>
        <taxon>Eukaryota</taxon>
        <taxon>Viridiplantae</taxon>
        <taxon>Streptophyta</taxon>
        <taxon>Embryophyta</taxon>
        <taxon>Tracheophyta</taxon>
        <taxon>Spermatophyta</taxon>
        <taxon>Magnoliopsida</taxon>
        <taxon>eudicotyledons</taxon>
        <taxon>Gunneridae</taxon>
        <taxon>Pentapetalae</taxon>
        <taxon>Saxifragales</taxon>
        <taxon>Altingiaceae</taxon>
        <taxon>Liquidambar</taxon>
    </lineage>
</organism>
<feature type="region of interest" description="Disordered" evidence="1">
    <location>
        <begin position="124"/>
        <end position="176"/>
    </location>
</feature>
<evidence type="ECO:0000256" key="1">
    <source>
        <dbReference type="SAM" id="MobiDB-lite"/>
    </source>
</evidence>
<dbReference type="PANTHER" id="PTHR46975">
    <property type="entry name" value="PROTEIN SWEETIE"/>
    <property type="match status" value="1"/>
</dbReference>
<evidence type="ECO:0000313" key="3">
    <source>
        <dbReference type="Proteomes" id="UP001415857"/>
    </source>
</evidence>
<proteinExistence type="predicted"/>
<dbReference type="AlphaFoldDB" id="A0AAP0NET6"/>
<feature type="compositionally biased region" description="Low complexity" evidence="1">
    <location>
        <begin position="155"/>
        <end position="168"/>
    </location>
</feature>
<name>A0AAP0NET6_LIQFO</name>
<dbReference type="PANTHER" id="PTHR46975:SF2">
    <property type="entry name" value="PROTEIN SWEETIE"/>
    <property type="match status" value="1"/>
</dbReference>
<comment type="caution">
    <text evidence="2">The sequence shown here is derived from an EMBL/GenBank/DDBJ whole genome shotgun (WGS) entry which is preliminary data.</text>
</comment>
<sequence>MFFIGEFFGDIFTIIQKMLKKPITRESVAVAGECLRILVLLQTLSKASECQRGLMNLLLEAIVMVFSVSEDDFSQEVNDIRSTAIRLVSHLAQIPSSAVYFKDALLAMPVTHRQQLQGIIRASVTQDQSATQTKSTTPSLVIKLPVQVEGSQEKNSPTSSTTHSNMNSMEEEEDDWDAFQSFPASTAATNSNIQNAAEPPPLTEDPSDLNDENDHFQGYTSSPPLDKVKEIINAEHLEAIEEHVLSESIGGTDEIKKLNDFQSSNCDIEPCDNCHQESEDGAVPSQENDYRGSSDPQPVEDAVGSIKVNLPGEQQQRKEIQGDTDDLQAPSDPLPLKKISDLEHHGEAEDKIHAEVDEEAGKELTAESESNHHHKESGDSSGSLERQDDSAKLESLSEPDRT</sequence>
<dbReference type="InterPro" id="IPR044218">
    <property type="entry name" value="SWEETIE"/>
</dbReference>
<gene>
    <name evidence="2" type="ORF">L1049_002023</name>
</gene>
<feature type="compositionally biased region" description="Polar residues" evidence="1">
    <location>
        <begin position="124"/>
        <end position="139"/>
    </location>
</feature>
<feature type="region of interest" description="Disordered" evidence="1">
    <location>
        <begin position="271"/>
        <end position="402"/>
    </location>
</feature>
<dbReference type="EMBL" id="JBBPBK010000013">
    <property type="protein sequence ID" value="KAK9271660.1"/>
    <property type="molecule type" value="Genomic_DNA"/>
</dbReference>
<feature type="region of interest" description="Disordered" evidence="1">
    <location>
        <begin position="192"/>
        <end position="224"/>
    </location>
</feature>
<accession>A0AAP0NET6</accession>
<dbReference type="GO" id="GO:0005975">
    <property type="term" value="P:carbohydrate metabolic process"/>
    <property type="evidence" value="ECO:0007669"/>
    <property type="project" value="InterPro"/>
</dbReference>
<reference evidence="2 3" key="1">
    <citation type="journal article" date="2024" name="Plant J.">
        <title>Genome sequences and population genomics reveal climatic adaptation and genomic divergence between two closely related sweetgum species.</title>
        <authorList>
            <person name="Xu W.Q."/>
            <person name="Ren C.Q."/>
            <person name="Zhang X.Y."/>
            <person name="Comes H.P."/>
            <person name="Liu X.H."/>
            <person name="Li Y.G."/>
            <person name="Kettle C.J."/>
            <person name="Jalonen R."/>
            <person name="Gaisberger H."/>
            <person name="Ma Y.Z."/>
            <person name="Qiu Y.X."/>
        </authorList>
    </citation>
    <scope>NUCLEOTIDE SEQUENCE [LARGE SCALE GENOMIC DNA]</scope>
    <source>
        <strain evidence="2">Hangzhou</strain>
    </source>
</reference>
<protein>
    <submittedName>
        <fullName evidence="2">Uncharacterized protein</fullName>
    </submittedName>
</protein>
<evidence type="ECO:0000313" key="2">
    <source>
        <dbReference type="EMBL" id="KAK9271660.1"/>
    </source>
</evidence>
<dbReference type="Proteomes" id="UP001415857">
    <property type="component" value="Unassembled WGS sequence"/>
</dbReference>
<feature type="compositionally biased region" description="Basic and acidic residues" evidence="1">
    <location>
        <begin position="338"/>
        <end position="371"/>
    </location>
</feature>
<keyword evidence="3" id="KW-1185">Reference proteome</keyword>